<dbReference type="InterPro" id="IPR005273">
    <property type="entry name" value="Ura-DNA_glyco_family4"/>
</dbReference>
<sequence length="271" mass="29747">MTDPREELGAIAREARTMLERERVRGRERVTFDADSAKASEVPPRPPGIAPAAALVLPGFETLVPQSLPTFGPPPSQLLATRDDLPDDLGTLARMVSECRKCGLCETRTNTVFADGSARARLVFIGEAPGRDEDLKGLPFVGRAGQLLDKMITAIDLKREEVYICNVLKCRPPENRTPAPGEVEQCLPYLEQQLAILKPALLCALGLSAVQALLKTKASMTSLRGRTFEYKGIPLIPTYHPAALLRNPGLKREAWEDLQRVRDTLRARTAS</sequence>
<evidence type="ECO:0000256" key="6">
    <source>
        <dbReference type="ARBA" id="ARBA00022723"/>
    </source>
</evidence>
<comment type="similarity">
    <text evidence="2">Belongs to the uracil-DNA glycosylase (UDG) superfamily. Type 4 (UDGa) family.</text>
</comment>
<dbReference type="EMBL" id="VBOV01000097">
    <property type="protein sequence ID" value="TMQ59610.1"/>
    <property type="molecule type" value="Genomic_DNA"/>
</dbReference>
<evidence type="ECO:0000256" key="4">
    <source>
        <dbReference type="ARBA" id="ARBA00019403"/>
    </source>
</evidence>
<evidence type="ECO:0000256" key="10">
    <source>
        <dbReference type="ARBA" id="ARBA00023014"/>
    </source>
</evidence>
<dbReference type="InterPro" id="IPR036895">
    <property type="entry name" value="Uracil-DNA_glycosylase-like_sf"/>
</dbReference>
<accession>A0A538T7I7</accession>
<dbReference type="Proteomes" id="UP000320913">
    <property type="component" value="Unassembled WGS sequence"/>
</dbReference>
<dbReference type="AlphaFoldDB" id="A0A538T7I7"/>
<keyword evidence="5" id="KW-0004">4Fe-4S</keyword>
<evidence type="ECO:0000256" key="2">
    <source>
        <dbReference type="ARBA" id="ARBA00006521"/>
    </source>
</evidence>
<dbReference type="Gene3D" id="3.40.470.10">
    <property type="entry name" value="Uracil-DNA glycosylase-like domain"/>
    <property type="match status" value="1"/>
</dbReference>
<keyword evidence="11" id="KW-0234">DNA repair</keyword>
<dbReference type="CDD" id="cd10030">
    <property type="entry name" value="UDG-F4_TTUDGA_SPO1dp_like"/>
    <property type="match status" value="1"/>
</dbReference>
<dbReference type="NCBIfam" id="TIGR00758">
    <property type="entry name" value="UDG_fam4"/>
    <property type="match status" value="1"/>
</dbReference>
<evidence type="ECO:0000256" key="1">
    <source>
        <dbReference type="ARBA" id="ARBA00001400"/>
    </source>
</evidence>
<dbReference type="SUPFAM" id="SSF52141">
    <property type="entry name" value="Uracil-DNA glycosylase-like"/>
    <property type="match status" value="1"/>
</dbReference>
<evidence type="ECO:0000256" key="5">
    <source>
        <dbReference type="ARBA" id="ARBA00022485"/>
    </source>
</evidence>
<evidence type="ECO:0000259" key="12">
    <source>
        <dbReference type="SMART" id="SM00986"/>
    </source>
</evidence>
<dbReference type="PANTHER" id="PTHR33693:SF1">
    <property type="entry name" value="TYPE-4 URACIL-DNA GLYCOSYLASE"/>
    <property type="match status" value="1"/>
</dbReference>
<dbReference type="GO" id="GO:0004844">
    <property type="term" value="F:uracil DNA N-glycosylase activity"/>
    <property type="evidence" value="ECO:0007669"/>
    <property type="project" value="UniProtKB-EC"/>
</dbReference>
<dbReference type="InterPro" id="IPR005122">
    <property type="entry name" value="Uracil-DNA_glycosylase-like"/>
</dbReference>
<dbReference type="Pfam" id="PF03167">
    <property type="entry name" value="UDG"/>
    <property type="match status" value="1"/>
</dbReference>
<organism evidence="13 14">
    <name type="scientific">Eiseniibacteriota bacterium</name>
    <dbReference type="NCBI Taxonomy" id="2212470"/>
    <lineage>
        <taxon>Bacteria</taxon>
        <taxon>Candidatus Eiseniibacteriota</taxon>
    </lineage>
</organism>
<keyword evidence="8" id="KW-0378">Hydrolase</keyword>
<gene>
    <name evidence="13" type="ORF">E6K75_03820</name>
</gene>
<evidence type="ECO:0000256" key="7">
    <source>
        <dbReference type="ARBA" id="ARBA00022763"/>
    </source>
</evidence>
<keyword evidence="9" id="KW-0408">Iron</keyword>
<feature type="domain" description="Uracil-DNA glycosylase-like" evidence="12">
    <location>
        <begin position="113"/>
        <end position="259"/>
    </location>
</feature>
<evidence type="ECO:0000256" key="9">
    <source>
        <dbReference type="ARBA" id="ARBA00023004"/>
    </source>
</evidence>
<dbReference type="GO" id="GO:0051539">
    <property type="term" value="F:4 iron, 4 sulfur cluster binding"/>
    <property type="evidence" value="ECO:0007669"/>
    <property type="project" value="UniProtKB-KW"/>
</dbReference>
<comment type="catalytic activity">
    <reaction evidence="1">
        <text>Hydrolyzes single-stranded DNA or mismatched double-stranded DNA and polynucleotides, releasing free uracil.</text>
        <dbReference type="EC" id="3.2.2.27"/>
    </reaction>
</comment>
<dbReference type="PANTHER" id="PTHR33693">
    <property type="entry name" value="TYPE-5 URACIL-DNA GLYCOSYLASE"/>
    <property type="match status" value="1"/>
</dbReference>
<keyword evidence="10" id="KW-0411">Iron-sulfur</keyword>
<dbReference type="GO" id="GO:0006281">
    <property type="term" value="P:DNA repair"/>
    <property type="evidence" value="ECO:0007669"/>
    <property type="project" value="UniProtKB-KW"/>
</dbReference>
<keyword evidence="6" id="KW-0479">Metal-binding</keyword>
<evidence type="ECO:0000313" key="13">
    <source>
        <dbReference type="EMBL" id="TMQ59610.1"/>
    </source>
</evidence>
<comment type="caution">
    <text evidence="13">The sequence shown here is derived from an EMBL/GenBank/DDBJ whole genome shotgun (WGS) entry which is preliminary data.</text>
</comment>
<protein>
    <recommendedName>
        <fullName evidence="4">Type-4 uracil-DNA glycosylase</fullName>
        <ecNumber evidence="3">3.2.2.27</ecNumber>
    </recommendedName>
</protein>
<dbReference type="GO" id="GO:0046872">
    <property type="term" value="F:metal ion binding"/>
    <property type="evidence" value="ECO:0007669"/>
    <property type="project" value="UniProtKB-KW"/>
</dbReference>
<evidence type="ECO:0000256" key="3">
    <source>
        <dbReference type="ARBA" id="ARBA00012030"/>
    </source>
</evidence>
<keyword evidence="7" id="KW-0227">DNA damage</keyword>
<reference evidence="13 14" key="1">
    <citation type="journal article" date="2019" name="Nat. Microbiol.">
        <title>Mediterranean grassland soil C-N compound turnover is dependent on rainfall and depth, and is mediated by genomically divergent microorganisms.</title>
        <authorList>
            <person name="Diamond S."/>
            <person name="Andeer P.F."/>
            <person name="Li Z."/>
            <person name="Crits-Christoph A."/>
            <person name="Burstein D."/>
            <person name="Anantharaman K."/>
            <person name="Lane K.R."/>
            <person name="Thomas B.C."/>
            <person name="Pan C."/>
            <person name="Northen T.R."/>
            <person name="Banfield J.F."/>
        </authorList>
    </citation>
    <scope>NUCLEOTIDE SEQUENCE [LARGE SCALE GENOMIC DNA]</scope>
    <source>
        <strain evidence="13">WS_5</strain>
    </source>
</reference>
<dbReference type="SMART" id="SM00986">
    <property type="entry name" value="UDG"/>
    <property type="match status" value="1"/>
</dbReference>
<evidence type="ECO:0000256" key="11">
    <source>
        <dbReference type="ARBA" id="ARBA00023204"/>
    </source>
</evidence>
<dbReference type="EC" id="3.2.2.27" evidence="3"/>
<dbReference type="InterPro" id="IPR051536">
    <property type="entry name" value="UDG_Type-4/5"/>
</dbReference>
<dbReference type="SMART" id="SM00987">
    <property type="entry name" value="UreE_C"/>
    <property type="match status" value="1"/>
</dbReference>
<evidence type="ECO:0000256" key="8">
    <source>
        <dbReference type="ARBA" id="ARBA00022801"/>
    </source>
</evidence>
<name>A0A538T7I7_UNCEI</name>
<proteinExistence type="inferred from homology"/>
<evidence type="ECO:0000313" key="14">
    <source>
        <dbReference type="Proteomes" id="UP000320913"/>
    </source>
</evidence>